<comment type="caution">
    <text evidence="11">The sequence shown here is derived from an EMBL/GenBank/DDBJ whole genome shotgun (WGS) entry which is preliminary data.</text>
</comment>
<comment type="catalytic activity">
    <reaction evidence="8">
        <text>L-cysteinyl-[protein] + hexadecanoyl-CoA = S-hexadecanoyl-L-cysteinyl-[protein] + CoA</text>
        <dbReference type="Rhea" id="RHEA:36683"/>
        <dbReference type="Rhea" id="RHEA-COMP:10131"/>
        <dbReference type="Rhea" id="RHEA-COMP:11032"/>
        <dbReference type="ChEBI" id="CHEBI:29950"/>
        <dbReference type="ChEBI" id="CHEBI:57287"/>
        <dbReference type="ChEBI" id="CHEBI:57379"/>
        <dbReference type="ChEBI" id="CHEBI:74151"/>
        <dbReference type="EC" id="2.3.1.225"/>
    </reaction>
</comment>
<evidence type="ECO:0000259" key="10">
    <source>
        <dbReference type="Pfam" id="PF01529"/>
    </source>
</evidence>
<dbReference type="PANTHER" id="PTHR22883">
    <property type="entry name" value="ZINC FINGER DHHC DOMAIN CONTAINING PROTEIN"/>
    <property type="match status" value="1"/>
</dbReference>
<comment type="similarity">
    <text evidence="2 8">Belongs to the DHHC palmitoyltransferase family.</text>
</comment>
<dbReference type="PROSITE" id="PS50216">
    <property type="entry name" value="DHHC"/>
    <property type="match status" value="1"/>
</dbReference>
<feature type="transmembrane region" description="Helical" evidence="8">
    <location>
        <begin position="374"/>
        <end position="399"/>
    </location>
</feature>
<evidence type="ECO:0000256" key="3">
    <source>
        <dbReference type="ARBA" id="ARBA00022679"/>
    </source>
</evidence>
<dbReference type="Proteomes" id="UP000636709">
    <property type="component" value="Unassembled WGS sequence"/>
</dbReference>
<keyword evidence="6 8" id="KW-0472">Membrane</keyword>
<comment type="domain">
    <text evidence="8">The DHHC domain is required for palmitoyltransferase activity.</text>
</comment>
<evidence type="ECO:0000313" key="11">
    <source>
        <dbReference type="EMBL" id="KAF8724243.1"/>
    </source>
</evidence>
<dbReference type="PANTHER" id="PTHR22883:SF471">
    <property type="entry name" value="S-ACYLTRANSFERASE"/>
    <property type="match status" value="1"/>
</dbReference>
<dbReference type="GO" id="GO:0005783">
    <property type="term" value="C:endoplasmic reticulum"/>
    <property type="evidence" value="ECO:0007669"/>
    <property type="project" value="TreeGrafter"/>
</dbReference>
<dbReference type="Pfam" id="PF01529">
    <property type="entry name" value="DHHC"/>
    <property type="match status" value="1"/>
</dbReference>
<dbReference type="GO" id="GO:0005794">
    <property type="term" value="C:Golgi apparatus"/>
    <property type="evidence" value="ECO:0007669"/>
    <property type="project" value="TreeGrafter"/>
</dbReference>
<dbReference type="AlphaFoldDB" id="A0A835F038"/>
<protein>
    <recommendedName>
        <fullName evidence="8">S-acyltransferase</fullName>
        <ecNumber evidence="8">2.3.1.225</ecNumber>
    </recommendedName>
    <alternativeName>
        <fullName evidence="8">Palmitoyltransferase</fullName>
    </alternativeName>
</protein>
<keyword evidence="4 8" id="KW-0812">Transmembrane</keyword>
<proteinExistence type="inferred from homology"/>
<feature type="transmembrane region" description="Helical" evidence="8">
    <location>
        <begin position="156"/>
        <end position="175"/>
    </location>
</feature>
<evidence type="ECO:0000256" key="4">
    <source>
        <dbReference type="ARBA" id="ARBA00022692"/>
    </source>
</evidence>
<name>A0A835F038_9POAL</name>
<evidence type="ECO:0000256" key="5">
    <source>
        <dbReference type="ARBA" id="ARBA00022989"/>
    </source>
</evidence>
<dbReference type="InterPro" id="IPR001594">
    <property type="entry name" value="Palmitoyltrfase_DHHC"/>
</dbReference>
<feature type="transmembrane region" description="Helical" evidence="8">
    <location>
        <begin position="187"/>
        <end position="205"/>
    </location>
</feature>
<feature type="compositionally biased region" description="Basic and acidic residues" evidence="9">
    <location>
        <begin position="507"/>
        <end position="518"/>
    </location>
</feature>
<reference evidence="11" key="1">
    <citation type="submission" date="2020-07" db="EMBL/GenBank/DDBJ databases">
        <title>Genome sequence and genetic diversity analysis of an under-domesticated orphan crop, white fonio (Digitaria exilis).</title>
        <authorList>
            <person name="Bennetzen J.L."/>
            <person name="Chen S."/>
            <person name="Ma X."/>
            <person name="Wang X."/>
            <person name="Yssel A.E.J."/>
            <person name="Chaluvadi S.R."/>
            <person name="Johnson M."/>
            <person name="Gangashetty P."/>
            <person name="Hamidou F."/>
            <person name="Sanogo M.D."/>
            <person name="Zwaenepoel A."/>
            <person name="Wallace J."/>
            <person name="Van De Peer Y."/>
            <person name="Van Deynze A."/>
        </authorList>
    </citation>
    <scope>NUCLEOTIDE SEQUENCE</scope>
    <source>
        <tissue evidence="11">Leaves</tissue>
    </source>
</reference>
<sequence length="539" mass="59427">MSTSAQCSTRIHPPALADMWALQPPWSQAPPAGRAGASTLSRQAGEHDDDAAVTPPDDCFPASPPRLRQPDRERTPANSSAAAVCLLRLRQPDLVDGRPLRKLEPIQVLKNYQEGSATVIPRAGRSMGEPEPDRMRLYQKFLCGGRLIFGPDAGSLLLSTVLITSPLVGLCFQCVTKLDSDTSQKQALGMPVLVVTILLGLAVSLPPRNLHSSTTTMPEPDLSFLFLTSSRDPGIVPRNARPPERGDDEPSMGAGDEWVVMSSANPHLRLPRTKDVVVAGGHVVRVKYCDTCLLYRPPRASHCSICNNCVQKFDHHCPWVGQCIGLRNYRFFFLFISTSTFLCLYVFVLSWLNIAAQRGSHGGSLLRSMTGEPLSLVLIVYTFVSAWFVGGLTVFHVYLMSTNQTTYENFRYRYEKKENPYDRGVPANISEVFCTRMPPSMNKFREWVELPEPETTTFDGGPLSSRNKIDLAGPNEKIDLEMGTRNNPGGGVPAILQGLHYSEMEKNSVSVHIKDRQSAEAPDPLMVTAPPRHDDGEAE</sequence>
<dbReference type="EMBL" id="JACEFO010001663">
    <property type="protein sequence ID" value="KAF8724243.1"/>
    <property type="molecule type" value="Genomic_DNA"/>
</dbReference>
<evidence type="ECO:0000256" key="7">
    <source>
        <dbReference type="ARBA" id="ARBA00023315"/>
    </source>
</evidence>
<dbReference type="EC" id="2.3.1.225" evidence="8"/>
<dbReference type="OrthoDB" id="4096362at2759"/>
<keyword evidence="5 8" id="KW-1133">Transmembrane helix</keyword>
<evidence type="ECO:0000256" key="9">
    <source>
        <dbReference type="SAM" id="MobiDB-lite"/>
    </source>
</evidence>
<gene>
    <name evidence="11" type="ORF">HU200_021267</name>
</gene>
<dbReference type="GO" id="GO:0006612">
    <property type="term" value="P:protein targeting to membrane"/>
    <property type="evidence" value="ECO:0007669"/>
    <property type="project" value="TreeGrafter"/>
</dbReference>
<comment type="subcellular location">
    <subcellularLocation>
        <location evidence="1">Membrane</location>
        <topology evidence="1">Multi-pass membrane protein</topology>
    </subcellularLocation>
</comment>
<evidence type="ECO:0000313" key="12">
    <source>
        <dbReference type="Proteomes" id="UP000636709"/>
    </source>
</evidence>
<evidence type="ECO:0000256" key="6">
    <source>
        <dbReference type="ARBA" id="ARBA00023136"/>
    </source>
</evidence>
<keyword evidence="12" id="KW-1185">Reference proteome</keyword>
<dbReference type="InterPro" id="IPR039859">
    <property type="entry name" value="PFA4/ZDH16/20/ERF2-like"/>
</dbReference>
<feature type="region of interest" description="Disordered" evidence="9">
    <location>
        <begin position="19"/>
        <end position="78"/>
    </location>
</feature>
<evidence type="ECO:0000256" key="8">
    <source>
        <dbReference type="RuleBase" id="RU079119"/>
    </source>
</evidence>
<accession>A0A835F038</accession>
<evidence type="ECO:0000256" key="1">
    <source>
        <dbReference type="ARBA" id="ARBA00004141"/>
    </source>
</evidence>
<evidence type="ECO:0000256" key="2">
    <source>
        <dbReference type="ARBA" id="ARBA00008574"/>
    </source>
</evidence>
<dbReference type="GO" id="GO:0019706">
    <property type="term" value="F:protein-cysteine S-palmitoyltransferase activity"/>
    <property type="evidence" value="ECO:0007669"/>
    <property type="project" value="UniProtKB-EC"/>
</dbReference>
<keyword evidence="7 8" id="KW-0012">Acyltransferase</keyword>
<dbReference type="GO" id="GO:0016020">
    <property type="term" value="C:membrane"/>
    <property type="evidence" value="ECO:0007669"/>
    <property type="project" value="UniProtKB-SubCell"/>
</dbReference>
<keyword evidence="3 8" id="KW-0808">Transferase</keyword>
<organism evidence="11 12">
    <name type="scientific">Digitaria exilis</name>
    <dbReference type="NCBI Taxonomy" id="1010633"/>
    <lineage>
        <taxon>Eukaryota</taxon>
        <taxon>Viridiplantae</taxon>
        <taxon>Streptophyta</taxon>
        <taxon>Embryophyta</taxon>
        <taxon>Tracheophyta</taxon>
        <taxon>Spermatophyta</taxon>
        <taxon>Magnoliopsida</taxon>
        <taxon>Liliopsida</taxon>
        <taxon>Poales</taxon>
        <taxon>Poaceae</taxon>
        <taxon>PACMAD clade</taxon>
        <taxon>Panicoideae</taxon>
        <taxon>Panicodae</taxon>
        <taxon>Paniceae</taxon>
        <taxon>Anthephorinae</taxon>
        <taxon>Digitaria</taxon>
    </lineage>
</organism>
<feature type="domain" description="Palmitoyltransferase DHHC" evidence="10">
    <location>
        <begin position="287"/>
        <end position="411"/>
    </location>
</feature>
<feature type="region of interest" description="Disordered" evidence="9">
    <location>
        <begin position="507"/>
        <end position="539"/>
    </location>
</feature>
<feature type="transmembrane region" description="Helical" evidence="8">
    <location>
        <begin position="331"/>
        <end position="354"/>
    </location>
</feature>